<comment type="caution">
    <text evidence="2">The sequence shown here is derived from an EMBL/GenBank/DDBJ whole genome shotgun (WGS) entry which is preliminary data.</text>
</comment>
<dbReference type="AlphaFoldDB" id="A0A3D9C2W5"/>
<dbReference type="Proteomes" id="UP000256686">
    <property type="component" value="Unassembled WGS sequence"/>
</dbReference>
<protein>
    <recommendedName>
        <fullName evidence="4">DUF2282 domain-containing protein</fullName>
    </recommendedName>
</protein>
<evidence type="ECO:0000313" key="3">
    <source>
        <dbReference type="Proteomes" id="UP000256686"/>
    </source>
</evidence>
<feature type="signal peptide" evidence="1">
    <location>
        <begin position="1"/>
        <end position="20"/>
    </location>
</feature>
<dbReference type="RefSeq" id="WP_115972992.1">
    <property type="nucleotide sequence ID" value="NZ_QNVT01000028.1"/>
</dbReference>
<keyword evidence="1" id="KW-0732">Signal</keyword>
<evidence type="ECO:0000313" key="2">
    <source>
        <dbReference type="EMBL" id="REC60144.1"/>
    </source>
</evidence>
<dbReference type="InterPro" id="IPR045391">
    <property type="entry name" value="DUF6520"/>
</dbReference>
<organism evidence="2 3">
    <name type="scientific">Chryseobacterium pennae</name>
    <dbReference type="NCBI Taxonomy" id="2258962"/>
    <lineage>
        <taxon>Bacteria</taxon>
        <taxon>Pseudomonadati</taxon>
        <taxon>Bacteroidota</taxon>
        <taxon>Flavobacteriia</taxon>
        <taxon>Flavobacteriales</taxon>
        <taxon>Weeksellaceae</taxon>
        <taxon>Chryseobacterium group</taxon>
        <taxon>Chryseobacterium</taxon>
    </lineage>
</organism>
<evidence type="ECO:0000256" key="1">
    <source>
        <dbReference type="SAM" id="SignalP"/>
    </source>
</evidence>
<feature type="chain" id="PRO_5017659878" description="DUF2282 domain-containing protein" evidence="1">
    <location>
        <begin position="21"/>
        <end position="91"/>
    </location>
</feature>
<evidence type="ECO:0008006" key="4">
    <source>
        <dbReference type="Google" id="ProtNLM"/>
    </source>
</evidence>
<gene>
    <name evidence="2" type="ORF">DRF65_22605</name>
</gene>
<dbReference type="EMBL" id="QNVT01000028">
    <property type="protein sequence ID" value="REC60144.1"/>
    <property type="molecule type" value="Genomic_DNA"/>
</dbReference>
<dbReference type="Pfam" id="PF20130">
    <property type="entry name" value="DUF6520"/>
    <property type="match status" value="1"/>
</dbReference>
<name>A0A3D9C2W5_9FLAO</name>
<keyword evidence="3" id="KW-1185">Reference proteome</keyword>
<reference evidence="3" key="1">
    <citation type="submission" date="2018-06" db="EMBL/GenBank/DDBJ databases">
        <authorList>
            <person name="Lum Nde A."/>
            <person name="Hugo C."/>
        </authorList>
    </citation>
    <scope>NUCLEOTIDE SEQUENCE [LARGE SCALE GENOMIC DNA]</scope>
    <source>
        <strain evidence="3">1_F178</strain>
    </source>
</reference>
<accession>A0A3D9C2W5</accession>
<sequence>MRKFIFPVALVLLGTGSAFATKVAKENKKAIVQGYRVVNLGGGQFSCVNAEKDCSDVNQGPVCTWSVDGSTPLQSLVSPTMCGITLHEIQP</sequence>
<proteinExistence type="predicted"/>